<evidence type="ECO:0000259" key="1">
    <source>
        <dbReference type="PROSITE" id="PS50206"/>
    </source>
</evidence>
<dbReference type="InterPro" id="IPR050229">
    <property type="entry name" value="GlpE_sulfurtransferase"/>
</dbReference>
<gene>
    <name evidence="2" type="ORF">ABS362_09140</name>
</gene>
<organism evidence="2 3">
    <name type="scientific">Pontibacter populi</name>
    <dbReference type="NCBI Taxonomy" id="890055"/>
    <lineage>
        <taxon>Bacteria</taxon>
        <taxon>Pseudomonadati</taxon>
        <taxon>Bacteroidota</taxon>
        <taxon>Cytophagia</taxon>
        <taxon>Cytophagales</taxon>
        <taxon>Hymenobacteraceae</taxon>
        <taxon>Pontibacter</taxon>
    </lineage>
</organism>
<evidence type="ECO:0000313" key="2">
    <source>
        <dbReference type="EMBL" id="MER2997710.1"/>
    </source>
</evidence>
<dbReference type="PANTHER" id="PTHR43031:SF1">
    <property type="entry name" value="PYRIDINE NUCLEOTIDE-DISULPHIDE OXIDOREDUCTASE"/>
    <property type="match status" value="1"/>
</dbReference>
<dbReference type="InterPro" id="IPR001763">
    <property type="entry name" value="Rhodanese-like_dom"/>
</dbReference>
<dbReference type="PROSITE" id="PS50206">
    <property type="entry name" value="RHODANESE_3"/>
    <property type="match status" value="1"/>
</dbReference>
<dbReference type="InterPro" id="IPR036873">
    <property type="entry name" value="Rhodanese-like_dom_sf"/>
</dbReference>
<dbReference type="Gene3D" id="3.40.250.10">
    <property type="entry name" value="Rhodanese-like domain"/>
    <property type="match status" value="1"/>
</dbReference>
<keyword evidence="3" id="KW-1185">Reference proteome</keyword>
<dbReference type="NCBIfam" id="NF045521">
    <property type="entry name" value="rhoda_near_glyco"/>
    <property type="match status" value="1"/>
</dbReference>
<name>A0ABV1RTL6_9BACT</name>
<dbReference type="SMART" id="SM00450">
    <property type="entry name" value="RHOD"/>
    <property type="match status" value="1"/>
</dbReference>
<sequence length="167" mass="18854">MPKRILFLVVFIVAAIVFTDLGKHYSYSLLTNIVSNQAVPNIDPEELYALKEPYILLDVRTPAEYKVSHIKGARLANYTTFQVDDLADLPKDARIIVYCSVGVRSSKAGLQLLEAGYKDVAHLYGGIFNWVNNGYPVFDANGQTNRIHGYTRFWGYWLTEGVKVYGK</sequence>
<reference evidence="2 3" key="1">
    <citation type="submission" date="2024-06" db="EMBL/GenBank/DDBJ databases">
        <title>Pontibacter populi HYL7-15.</title>
        <authorList>
            <person name="Kim M.K."/>
        </authorList>
    </citation>
    <scope>NUCLEOTIDE SEQUENCE [LARGE SCALE GENOMIC DNA]</scope>
    <source>
        <strain evidence="2 3">HYL7-15</strain>
    </source>
</reference>
<feature type="domain" description="Rhodanese" evidence="1">
    <location>
        <begin position="50"/>
        <end position="139"/>
    </location>
</feature>
<dbReference type="Pfam" id="PF00581">
    <property type="entry name" value="Rhodanese"/>
    <property type="match status" value="1"/>
</dbReference>
<dbReference type="EMBL" id="JBEOKT010000006">
    <property type="protein sequence ID" value="MER2997710.1"/>
    <property type="molecule type" value="Genomic_DNA"/>
</dbReference>
<dbReference type="Proteomes" id="UP001476807">
    <property type="component" value="Unassembled WGS sequence"/>
</dbReference>
<dbReference type="RefSeq" id="WP_350412122.1">
    <property type="nucleotide sequence ID" value="NZ_JBEOKT010000006.1"/>
</dbReference>
<accession>A0ABV1RTL6</accession>
<dbReference type="PANTHER" id="PTHR43031">
    <property type="entry name" value="FAD-DEPENDENT OXIDOREDUCTASE"/>
    <property type="match status" value="1"/>
</dbReference>
<dbReference type="CDD" id="cd00158">
    <property type="entry name" value="RHOD"/>
    <property type="match status" value="1"/>
</dbReference>
<protein>
    <submittedName>
        <fullName evidence="2">Rhodanese-like domain-containing protein</fullName>
    </submittedName>
</protein>
<evidence type="ECO:0000313" key="3">
    <source>
        <dbReference type="Proteomes" id="UP001476807"/>
    </source>
</evidence>
<dbReference type="SUPFAM" id="SSF52821">
    <property type="entry name" value="Rhodanese/Cell cycle control phosphatase"/>
    <property type="match status" value="1"/>
</dbReference>
<proteinExistence type="predicted"/>
<comment type="caution">
    <text evidence="2">The sequence shown here is derived from an EMBL/GenBank/DDBJ whole genome shotgun (WGS) entry which is preliminary data.</text>
</comment>